<dbReference type="Proteomes" id="UP001333996">
    <property type="component" value="Unassembled WGS sequence"/>
</dbReference>
<evidence type="ECO:0000313" key="2">
    <source>
        <dbReference type="EMBL" id="MED7824132.1"/>
    </source>
</evidence>
<comment type="caution">
    <text evidence="2">The sequence shown here is derived from an EMBL/GenBank/DDBJ whole genome shotgun (WGS) entry which is preliminary data.</text>
</comment>
<dbReference type="RefSeq" id="WP_329508582.1">
    <property type="nucleotide sequence ID" value="NZ_BAAAYZ010000052.1"/>
</dbReference>
<sequence length="61" mass="6586">MALTSSERKASTSALVSNGARHSFREDDEPVLWLSLDPTATVIVDIEVLDGRDLEGAADRT</sequence>
<feature type="compositionally biased region" description="Basic and acidic residues" evidence="1">
    <location>
        <begin position="1"/>
        <end position="10"/>
    </location>
</feature>
<accession>A0ABU7FJ27</accession>
<gene>
    <name evidence="2" type="ORF">VXC91_19635</name>
</gene>
<name>A0ABU7FJ27_9ACTN</name>
<organism evidence="2 3">
    <name type="scientific">Streptomyces chiangmaiensis</name>
    <dbReference type="NCBI Taxonomy" id="766497"/>
    <lineage>
        <taxon>Bacteria</taxon>
        <taxon>Bacillati</taxon>
        <taxon>Actinomycetota</taxon>
        <taxon>Actinomycetes</taxon>
        <taxon>Kitasatosporales</taxon>
        <taxon>Streptomycetaceae</taxon>
        <taxon>Streptomyces</taxon>
    </lineage>
</organism>
<protein>
    <submittedName>
        <fullName evidence="2">Uncharacterized protein</fullName>
    </submittedName>
</protein>
<feature type="region of interest" description="Disordered" evidence="1">
    <location>
        <begin position="1"/>
        <end position="25"/>
    </location>
</feature>
<dbReference type="EMBL" id="JAYWVC010000062">
    <property type="protein sequence ID" value="MED7824132.1"/>
    <property type="molecule type" value="Genomic_DNA"/>
</dbReference>
<evidence type="ECO:0000256" key="1">
    <source>
        <dbReference type="SAM" id="MobiDB-lite"/>
    </source>
</evidence>
<reference evidence="2" key="1">
    <citation type="submission" date="2024-01" db="EMBL/GenBank/DDBJ databases">
        <title>First draft genome sequence data of TA4-1, the type strain of Gram-positive actinobacterium Streptomyces chiangmaiensis.</title>
        <authorList>
            <person name="Yasawong M."/>
            <person name="Nantapong N."/>
        </authorList>
    </citation>
    <scope>NUCLEOTIDE SEQUENCE</scope>
    <source>
        <strain evidence="2">TA4-1</strain>
    </source>
</reference>
<evidence type="ECO:0000313" key="3">
    <source>
        <dbReference type="Proteomes" id="UP001333996"/>
    </source>
</evidence>
<keyword evidence="3" id="KW-1185">Reference proteome</keyword>
<proteinExistence type="predicted"/>